<evidence type="ECO:0000256" key="1">
    <source>
        <dbReference type="ARBA" id="ARBA00022801"/>
    </source>
</evidence>
<evidence type="ECO:0000259" key="2">
    <source>
        <dbReference type="Pfam" id="PF01979"/>
    </source>
</evidence>
<dbReference type="PANTHER" id="PTHR43794">
    <property type="entry name" value="AMINOHYDROLASE SSNA-RELATED"/>
    <property type="match status" value="1"/>
</dbReference>
<dbReference type="InterPro" id="IPR032466">
    <property type="entry name" value="Metal_Hydrolase"/>
</dbReference>
<dbReference type="CDD" id="cd01298">
    <property type="entry name" value="ATZ_TRZ_like"/>
    <property type="match status" value="1"/>
</dbReference>
<comment type="caution">
    <text evidence="3">The sequence shown here is derived from an EMBL/GenBank/DDBJ whole genome shotgun (WGS) entry which is preliminary data.</text>
</comment>
<name>A0A0D1A1J6_CLOBO</name>
<protein>
    <submittedName>
        <fullName evidence="3">Chlorohydrolase</fullName>
    </submittedName>
</protein>
<dbReference type="EMBL" id="JXSU01000007">
    <property type="protein sequence ID" value="KIS24673.1"/>
    <property type="molecule type" value="Genomic_DNA"/>
</dbReference>
<gene>
    <name evidence="3" type="ORF">N495_14210</name>
</gene>
<proteinExistence type="predicted"/>
<dbReference type="RefSeq" id="WP_003484092.1">
    <property type="nucleotide sequence ID" value="NZ_JXSU01000007.1"/>
</dbReference>
<keyword evidence="1 3" id="KW-0378">Hydrolase</keyword>
<dbReference type="Gene3D" id="2.30.40.10">
    <property type="entry name" value="Urease, subunit C, domain 1"/>
    <property type="match status" value="1"/>
</dbReference>
<dbReference type="NCBIfam" id="NF005540">
    <property type="entry name" value="PRK07203.1"/>
    <property type="match status" value="1"/>
</dbReference>
<feature type="domain" description="Amidohydrolase-related" evidence="2">
    <location>
        <begin position="57"/>
        <end position="412"/>
    </location>
</feature>
<dbReference type="PATRIC" id="fig|1379739.3.peg.3235"/>
<dbReference type="GO" id="GO:0016810">
    <property type="term" value="F:hydrolase activity, acting on carbon-nitrogen (but not peptide) bonds"/>
    <property type="evidence" value="ECO:0007669"/>
    <property type="project" value="InterPro"/>
</dbReference>
<dbReference type="HOGENOM" id="CLU_012358_2_6_9"/>
<dbReference type="InterPro" id="IPR050287">
    <property type="entry name" value="MTA/SAH_deaminase"/>
</dbReference>
<dbReference type="Gene3D" id="3.20.20.140">
    <property type="entry name" value="Metal-dependent hydrolases"/>
    <property type="match status" value="1"/>
</dbReference>
<dbReference type="NCBIfam" id="TIGR03314">
    <property type="entry name" value="Se_ssnA"/>
    <property type="match status" value="1"/>
</dbReference>
<dbReference type="Pfam" id="PF01979">
    <property type="entry name" value="Amidohydro_1"/>
    <property type="match status" value="1"/>
</dbReference>
<dbReference type="InterPro" id="IPR011059">
    <property type="entry name" value="Metal-dep_hydrolase_composite"/>
</dbReference>
<dbReference type="PANTHER" id="PTHR43794:SF11">
    <property type="entry name" value="AMIDOHYDROLASE-RELATED DOMAIN-CONTAINING PROTEIN"/>
    <property type="match status" value="1"/>
</dbReference>
<dbReference type="SUPFAM" id="SSF51338">
    <property type="entry name" value="Composite domain of metallo-dependent hydrolases"/>
    <property type="match status" value="1"/>
</dbReference>
<organism evidence="3 4">
    <name type="scientific">Clostridium botulinum B2 450</name>
    <dbReference type="NCBI Taxonomy" id="1379739"/>
    <lineage>
        <taxon>Bacteria</taxon>
        <taxon>Bacillati</taxon>
        <taxon>Bacillota</taxon>
        <taxon>Clostridia</taxon>
        <taxon>Eubacteriales</taxon>
        <taxon>Clostridiaceae</taxon>
        <taxon>Clostridium</taxon>
    </lineage>
</organism>
<evidence type="ECO:0000313" key="3">
    <source>
        <dbReference type="EMBL" id="KIS24673.1"/>
    </source>
</evidence>
<reference evidence="3 4" key="1">
    <citation type="submission" date="2014-06" db="EMBL/GenBank/DDBJ databases">
        <title>Genome characterization of distinct group I Clostridium botulinum lineages.</title>
        <authorList>
            <person name="Giordani F."/>
            <person name="Anselmo A."/>
            <person name="Fillo S."/>
            <person name="Palozzi A.M."/>
            <person name="Fortunato A."/>
            <person name="Gentile B."/>
            <person name="Ciammaruconi A."/>
            <person name="Anniballi F."/>
            <person name="De Medici D."/>
            <person name="Lista F."/>
        </authorList>
    </citation>
    <scope>NUCLEOTIDE SEQUENCE [LARGE SCALE GENOMIC DNA]</scope>
    <source>
        <strain evidence="3 4">B2 450</strain>
    </source>
</reference>
<dbReference type="Proteomes" id="UP000032250">
    <property type="component" value="Unassembled WGS sequence"/>
</dbReference>
<dbReference type="InterPro" id="IPR006680">
    <property type="entry name" value="Amidohydro-rel"/>
</dbReference>
<evidence type="ECO:0000313" key="4">
    <source>
        <dbReference type="Proteomes" id="UP000032250"/>
    </source>
</evidence>
<dbReference type="InterPro" id="IPR017700">
    <property type="entry name" value="Aminohydrolase_SsnA"/>
</dbReference>
<sequence length="442" mass="49282">MLLIGNGKVITRDNTRPIIDNGCIAVDENKIIEIGSTETLKNKYKESQFIDAKGKLIMPGFINTHMHYYSTFARGMANDSPPAKSLCDILTGLWWRLDKVLTLEDVYYSAAVPMIDQIKNGVTTVFDHHASAHAVKGSLFKIAEAAETMGIRSNLCYETSDRDGEKIAQEGINENVEFIKHCNAKNDDMIKGMFGLHASMTISDKTLEKCVDAVKGLNTGFHVHCGEGIEDLEDSKKKYSKGIIERWNDAGVLCDKTIAVHCIYVSDEEMDMLKEKNTIVVHNPESNMGNAVGVSPVLKMYKKGILLGLGTDGYTPDIIESYKVANIIHKHAAGDSTVAWTEIPEMLFKNNRKITERFIDGKVGVLKEGALADIIVVDYNPPTPINENNINGHILFGINGRHVDTTIINGKVLMEDRKLLHVDEERVMARSRELAKEVWKRF</sequence>
<accession>A0A0D1A1J6</accession>
<dbReference type="AlphaFoldDB" id="A0A0D1A1J6"/>
<dbReference type="SUPFAM" id="SSF51556">
    <property type="entry name" value="Metallo-dependent hydrolases"/>
    <property type="match status" value="1"/>
</dbReference>
<dbReference type="OrthoDB" id="9807210at2"/>